<name>A0A1S7PIL2_AGRTU</name>
<dbReference type="EMBL" id="FBWC01000010">
    <property type="protein sequence ID" value="CUX22029.1"/>
    <property type="molecule type" value="Genomic_DNA"/>
</dbReference>
<protein>
    <submittedName>
        <fullName evidence="1">Uncharacterized protein</fullName>
    </submittedName>
</protein>
<evidence type="ECO:0000313" key="2">
    <source>
        <dbReference type="Proteomes" id="UP000191897"/>
    </source>
</evidence>
<accession>A0A1S7PIL2</accession>
<gene>
    <name evidence="1" type="ORF">AGR4C_Cc180093</name>
</gene>
<proteinExistence type="predicted"/>
<sequence length="53" mass="6395">MFSDEPYLQSVFGLTVTPSVSMRKELLNHMKIHAYYRYDFDTLFPLRMQDSKF</sequence>
<reference evidence="1 2" key="1">
    <citation type="submission" date="2016-01" db="EMBL/GenBank/DDBJ databases">
        <authorList>
            <person name="Oliw E.H."/>
        </authorList>
    </citation>
    <scope>NUCLEOTIDE SEQUENCE [LARGE SCALE GENOMIC DNA]</scope>
    <source>
        <strain evidence="1 2">Kerr 14</strain>
    </source>
</reference>
<dbReference type="Proteomes" id="UP000191897">
    <property type="component" value="Unassembled WGS sequence"/>
</dbReference>
<organism evidence="1 2">
    <name type="scientific">Agrobacterium tumefaciens str. Kerr 14</name>
    <dbReference type="NCBI Taxonomy" id="1183424"/>
    <lineage>
        <taxon>Bacteria</taxon>
        <taxon>Pseudomonadati</taxon>
        <taxon>Pseudomonadota</taxon>
        <taxon>Alphaproteobacteria</taxon>
        <taxon>Hyphomicrobiales</taxon>
        <taxon>Rhizobiaceae</taxon>
        <taxon>Rhizobium/Agrobacterium group</taxon>
        <taxon>Agrobacterium</taxon>
        <taxon>Agrobacterium tumefaciens complex</taxon>
    </lineage>
</organism>
<dbReference type="AlphaFoldDB" id="A0A1S7PIL2"/>
<evidence type="ECO:0000313" key="1">
    <source>
        <dbReference type="EMBL" id="CUX22029.1"/>
    </source>
</evidence>